<keyword evidence="5" id="KW-0677">Repeat</keyword>
<sequence>MIHRRLRTINPNPLLHYAHNQSLFHTHNHERTTPKFRKRIPFVSEVKTVEDPEEALSLFHRYKEHGFRHCYPSYAALIYKLARSRNFEAIETLLTHMQDTEMQCRESVFIALFQHYGSEKAVQLFNRMPQFNCVRTLQSLNALLNVLVDNNRFDQAIDVFGRSYEMGFRPNTVTFNIIMKGWLAKGEWEKACEVFDEMLQKRVEPSVVTYNSLIGFLCRKGDLDKAMALLEDMRHKGKRANEVTYALLMEGLCSVNLYEEAKKLMFDMAYRGCKAQPVNFGVLMNDLGKRGKVEEAKSLLHEMKKRRLKPDVVTYNILINYLCKEGRAMEAYKVLIEMQIGGCEPNAATYRMMVDGMCDIGDFEVGLSVLNAMLTSRHCPRSETFNCLVLGLLKSGNIDGACFVLEEMEKRKVEFDLKSWEIIIKSACGEDKSGDVVTKLSTPTITFFMHDILGGSTPSERIVAGTIVNTQTSNFPFSKPNNRVFPFKGAIPLVDTNTGTNIPTHTSTMVVKNVDKNKVFIDNSNSLPLTLEKFLFGRITVIDDEITKGHELAAGVIGKAQGFHLASSLDGSSRTMAFTALFRNDDNDDGDGVSFFGVHRTATQESCIVVVGGTGRYVNAKGYAKIETILSPEQHTTNGVETLLQISVYLS</sequence>
<dbReference type="AlphaFoldDB" id="A0ABD1LZ50"/>
<dbReference type="Proteomes" id="UP001603857">
    <property type="component" value="Unassembled WGS sequence"/>
</dbReference>
<dbReference type="Pfam" id="PF13041">
    <property type="entry name" value="PPR_2"/>
    <property type="match status" value="2"/>
</dbReference>
<evidence type="ECO:0000256" key="5">
    <source>
        <dbReference type="ARBA" id="ARBA00022737"/>
    </source>
</evidence>
<organism evidence="8 9">
    <name type="scientific">Flemingia macrophylla</name>
    <dbReference type="NCBI Taxonomy" id="520843"/>
    <lineage>
        <taxon>Eukaryota</taxon>
        <taxon>Viridiplantae</taxon>
        <taxon>Streptophyta</taxon>
        <taxon>Embryophyta</taxon>
        <taxon>Tracheophyta</taxon>
        <taxon>Spermatophyta</taxon>
        <taxon>Magnoliopsida</taxon>
        <taxon>eudicotyledons</taxon>
        <taxon>Gunneridae</taxon>
        <taxon>Pentapetalae</taxon>
        <taxon>rosids</taxon>
        <taxon>fabids</taxon>
        <taxon>Fabales</taxon>
        <taxon>Fabaceae</taxon>
        <taxon>Papilionoideae</taxon>
        <taxon>50 kb inversion clade</taxon>
        <taxon>NPAAA clade</taxon>
        <taxon>indigoferoid/millettioid clade</taxon>
        <taxon>Phaseoleae</taxon>
        <taxon>Flemingia</taxon>
    </lineage>
</organism>
<gene>
    <name evidence="8" type="ORF">Fmac_022124</name>
</gene>
<dbReference type="GO" id="GO:0009699">
    <property type="term" value="P:phenylpropanoid biosynthetic process"/>
    <property type="evidence" value="ECO:0007669"/>
    <property type="project" value="UniProtKB-ARBA"/>
</dbReference>
<comment type="function">
    <text evidence="7">Dirigent proteins impart stereoselectivity on the phenoxy radical-coupling reaction, yielding optically active lignans from two molecules of coniferyl alcohol in the biosynthesis of lignans, flavonolignans, and alkaloids and thus plays a central role in plant secondary metabolism.</text>
</comment>
<feature type="repeat" description="PPR" evidence="6">
    <location>
        <begin position="206"/>
        <end position="240"/>
    </location>
</feature>
<feature type="repeat" description="PPR" evidence="6">
    <location>
        <begin position="346"/>
        <end position="380"/>
    </location>
</feature>
<evidence type="ECO:0000256" key="4">
    <source>
        <dbReference type="ARBA" id="ARBA00022525"/>
    </source>
</evidence>
<dbReference type="EMBL" id="JBGMDY010000007">
    <property type="protein sequence ID" value="KAL2328697.1"/>
    <property type="molecule type" value="Genomic_DNA"/>
</dbReference>
<dbReference type="Gene3D" id="2.40.480.10">
    <property type="entry name" value="Allene oxide cyclase-like"/>
    <property type="match status" value="1"/>
</dbReference>
<evidence type="ECO:0000313" key="8">
    <source>
        <dbReference type="EMBL" id="KAL2328697.1"/>
    </source>
</evidence>
<dbReference type="SUPFAM" id="SSF48452">
    <property type="entry name" value="TPR-like"/>
    <property type="match status" value="1"/>
</dbReference>
<comment type="similarity">
    <text evidence="1">Belongs to the PPR family. P subfamily.</text>
</comment>
<feature type="repeat" description="PPR" evidence="6">
    <location>
        <begin position="241"/>
        <end position="275"/>
    </location>
</feature>
<keyword evidence="7" id="KW-0052">Apoplast</keyword>
<comment type="subcellular location">
    <subcellularLocation>
        <location evidence="7">Secreted</location>
        <location evidence="7">Extracellular space</location>
        <location evidence="7">Apoplast</location>
    </subcellularLocation>
</comment>
<dbReference type="InterPro" id="IPR044859">
    <property type="entry name" value="Allene_oxi_cyc_Dirigent"/>
</dbReference>
<evidence type="ECO:0000256" key="6">
    <source>
        <dbReference type="PROSITE-ProRule" id="PRU00708"/>
    </source>
</evidence>
<keyword evidence="9" id="KW-1185">Reference proteome</keyword>
<reference evidence="8 9" key="1">
    <citation type="submission" date="2024-08" db="EMBL/GenBank/DDBJ databases">
        <title>Insights into the chromosomal genome structure of Flemingia macrophylla.</title>
        <authorList>
            <person name="Ding Y."/>
            <person name="Zhao Y."/>
            <person name="Bi W."/>
            <person name="Wu M."/>
            <person name="Zhao G."/>
            <person name="Gong Y."/>
            <person name="Li W."/>
            <person name="Zhang P."/>
        </authorList>
    </citation>
    <scope>NUCLEOTIDE SEQUENCE [LARGE SCALE GENOMIC DNA]</scope>
    <source>
        <strain evidence="8">DYQJB</strain>
        <tissue evidence="8">Leaf</tissue>
    </source>
</reference>
<keyword evidence="4 7" id="KW-0964">Secreted</keyword>
<evidence type="ECO:0000256" key="7">
    <source>
        <dbReference type="RuleBase" id="RU363099"/>
    </source>
</evidence>
<accession>A0ABD1LZ50</accession>
<dbReference type="Gene3D" id="1.25.40.10">
    <property type="entry name" value="Tetratricopeptide repeat domain"/>
    <property type="match status" value="5"/>
</dbReference>
<evidence type="ECO:0000313" key="9">
    <source>
        <dbReference type="Proteomes" id="UP001603857"/>
    </source>
</evidence>
<evidence type="ECO:0000256" key="1">
    <source>
        <dbReference type="ARBA" id="ARBA00007626"/>
    </source>
</evidence>
<dbReference type="Pfam" id="PF01535">
    <property type="entry name" value="PPR"/>
    <property type="match status" value="4"/>
</dbReference>
<name>A0ABD1LZ50_9FABA</name>
<dbReference type="InterPro" id="IPR004265">
    <property type="entry name" value="Dirigent"/>
</dbReference>
<comment type="similarity">
    <text evidence="2 7">Belongs to the plant dirigent protein family.</text>
</comment>
<evidence type="ECO:0000256" key="2">
    <source>
        <dbReference type="ARBA" id="ARBA00010746"/>
    </source>
</evidence>
<feature type="repeat" description="PPR" evidence="6">
    <location>
        <begin position="171"/>
        <end position="205"/>
    </location>
</feature>
<feature type="repeat" description="PPR" evidence="6">
    <location>
        <begin position="381"/>
        <end position="415"/>
    </location>
</feature>
<feature type="repeat" description="PPR" evidence="6">
    <location>
        <begin position="276"/>
        <end position="310"/>
    </location>
</feature>
<protein>
    <recommendedName>
        <fullName evidence="7">Dirigent protein</fullName>
    </recommendedName>
</protein>
<dbReference type="PANTHER" id="PTHR47936:SF8">
    <property type="entry name" value="PENTATRICOPEPTIDE REPEAT-CONTAINING PROTEIN"/>
    <property type="match status" value="1"/>
</dbReference>
<dbReference type="InterPro" id="IPR002885">
    <property type="entry name" value="PPR_rpt"/>
</dbReference>
<dbReference type="PROSITE" id="PS51375">
    <property type="entry name" value="PPR"/>
    <property type="match status" value="8"/>
</dbReference>
<dbReference type="InterPro" id="IPR011990">
    <property type="entry name" value="TPR-like_helical_dom_sf"/>
</dbReference>
<comment type="caution">
    <text evidence="8">The sequence shown here is derived from an EMBL/GenBank/DDBJ whole genome shotgun (WGS) entry which is preliminary data.</text>
</comment>
<feature type="repeat" description="PPR" evidence="6">
    <location>
        <begin position="311"/>
        <end position="345"/>
    </location>
</feature>
<dbReference type="NCBIfam" id="TIGR00756">
    <property type="entry name" value="PPR"/>
    <property type="match status" value="7"/>
</dbReference>
<evidence type="ECO:0000256" key="3">
    <source>
        <dbReference type="ARBA" id="ARBA00011738"/>
    </source>
</evidence>
<dbReference type="PANTHER" id="PTHR47936">
    <property type="entry name" value="PPR_LONG DOMAIN-CONTAINING PROTEIN"/>
    <property type="match status" value="1"/>
</dbReference>
<feature type="repeat" description="PPR" evidence="6">
    <location>
        <begin position="136"/>
        <end position="170"/>
    </location>
</feature>
<proteinExistence type="inferred from homology"/>
<comment type="subunit">
    <text evidence="3 7">Homodimer.</text>
</comment>
<dbReference type="Pfam" id="PF03018">
    <property type="entry name" value="Dirigent"/>
    <property type="match status" value="1"/>
</dbReference>
<dbReference type="GO" id="GO:0048046">
    <property type="term" value="C:apoplast"/>
    <property type="evidence" value="ECO:0007669"/>
    <property type="project" value="UniProtKB-SubCell"/>
</dbReference>